<keyword evidence="6" id="KW-0175">Coiled coil</keyword>
<name>A0A915HIP2_ROMCU</name>
<dbReference type="Gene3D" id="1.20.58.60">
    <property type="match status" value="4"/>
</dbReference>
<evidence type="ECO:0000256" key="5">
    <source>
        <dbReference type="ARBA" id="ARBA00023212"/>
    </source>
</evidence>
<evidence type="ECO:0000256" key="3">
    <source>
        <dbReference type="ARBA" id="ARBA00022490"/>
    </source>
</evidence>
<feature type="coiled-coil region" evidence="6">
    <location>
        <begin position="381"/>
        <end position="408"/>
    </location>
</feature>
<organism evidence="7 8">
    <name type="scientific">Romanomermis culicivorax</name>
    <name type="common">Nematode worm</name>
    <dbReference type="NCBI Taxonomy" id="13658"/>
    <lineage>
        <taxon>Eukaryota</taxon>
        <taxon>Metazoa</taxon>
        <taxon>Ecdysozoa</taxon>
        <taxon>Nematoda</taxon>
        <taxon>Enoplea</taxon>
        <taxon>Dorylaimia</taxon>
        <taxon>Mermithida</taxon>
        <taxon>Mermithoidea</taxon>
        <taxon>Mermithidae</taxon>
        <taxon>Romanomermis</taxon>
    </lineage>
</organism>
<dbReference type="SMART" id="SM00150">
    <property type="entry name" value="SPEC"/>
    <property type="match status" value="4"/>
</dbReference>
<dbReference type="CDD" id="cd00176">
    <property type="entry name" value="SPEC"/>
    <property type="match status" value="1"/>
</dbReference>
<evidence type="ECO:0000256" key="6">
    <source>
        <dbReference type="SAM" id="Coils"/>
    </source>
</evidence>
<comment type="subcellular location">
    <subcellularLocation>
        <location evidence="1">Cell membrane</location>
        <topology evidence="1">Peripheral membrane protein</topology>
        <orientation evidence="1">Cytoplasmic side</orientation>
    </subcellularLocation>
    <subcellularLocation>
        <location evidence="2">Cytoplasm</location>
    </subcellularLocation>
</comment>
<feature type="coiled-coil region" evidence="6">
    <location>
        <begin position="216"/>
        <end position="250"/>
    </location>
</feature>
<dbReference type="InterPro" id="IPR002017">
    <property type="entry name" value="Spectrin_repeat"/>
</dbReference>
<sequence length="507" mass="59153">MDGVKERKKALTFMLEESRFWDMQKSELEYWLNSTLQNVAGKKVSECTIQELTRELNNIDSLVCAIESYKAKMTELNFSSSKLIEKYVEDDTTTISQETSSLNNKWTKLSDNVRVRRAVLEASLRGRNDFQTAFDEFDAWLSKVEELSDLLDRETTNSQLIKDAAYRKNWMEKEKDYRAELEAHGDIFDSLQENGRHLIENLDEKGQDRSKMVDRLKNIDERWVELRRKLDGARQRLEAAQEQWERLTGQLNDLSTWVEEKSEKILQQRDAGGDLTHVKRQISFCQTLREEIDQKAPIFEETNKLARSFLIQQDIRSLETAVSRMPSDESKLTEDEITKKISLRIAQRVKLEVDLLTEKWPEFLDHAHRWERIVDNAFMKMSQFDQTLKACDQELSKAELQRKQWKAVKDVKLEDLPNQMETTRNFRLDISTSLRRAVDDVNDGSAQLLANDIHVSPELTKLAESLNIRFKQLESTVEQRLSALESALRDFGPSSQHFLECKVAENS</sequence>
<evidence type="ECO:0000313" key="8">
    <source>
        <dbReference type="WBParaSite" id="nRc.2.0.1.t01299-RA"/>
    </source>
</evidence>
<keyword evidence="4" id="KW-0106">Calcium</keyword>
<keyword evidence="5" id="KW-0206">Cytoskeleton</keyword>
<evidence type="ECO:0000313" key="7">
    <source>
        <dbReference type="Proteomes" id="UP000887565"/>
    </source>
</evidence>
<dbReference type="GO" id="GO:0005886">
    <property type="term" value="C:plasma membrane"/>
    <property type="evidence" value="ECO:0007669"/>
    <property type="project" value="TreeGrafter"/>
</dbReference>
<dbReference type="PANTHER" id="PTHR12268">
    <property type="entry name" value="E3 UBIQUITIN-PROTEIN LIGASE KCMF1"/>
    <property type="match status" value="1"/>
</dbReference>
<dbReference type="WBParaSite" id="nRc.2.0.1.t01299-RA">
    <property type="protein sequence ID" value="nRc.2.0.1.t01299-RA"/>
    <property type="gene ID" value="nRc.2.0.1.g01299"/>
</dbReference>
<keyword evidence="3" id="KW-0963">Cytoplasm</keyword>
<dbReference type="Proteomes" id="UP000887565">
    <property type="component" value="Unplaced"/>
</dbReference>
<accession>A0A915HIP2</accession>
<dbReference type="Pfam" id="PF00435">
    <property type="entry name" value="Spectrin"/>
    <property type="match status" value="3"/>
</dbReference>
<dbReference type="PANTHER" id="PTHR12268:SF14">
    <property type="entry name" value="DYSTROPHIN-1"/>
    <property type="match status" value="1"/>
</dbReference>
<dbReference type="InterPro" id="IPR050774">
    <property type="entry name" value="KCMF1/Dystrophin"/>
</dbReference>
<dbReference type="AlphaFoldDB" id="A0A915HIP2"/>
<dbReference type="InterPro" id="IPR018159">
    <property type="entry name" value="Spectrin/alpha-actinin"/>
</dbReference>
<evidence type="ECO:0000256" key="4">
    <source>
        <dbReference type="ARBA" id="ARBA00022837"/>
    </source>
</evidence>
<protein>
    <submittedName>
        <fullName evidence="8">Dystrophin</fullName>
    </submittedName>
</protein>
<proteinExistence type="predicted"/>
<dbReference type="SUPFAM" id="SSF46966">
    <property type="entry name" value="Spectrin repeat"/>
    <property type="match status" value="3"/>
</dbReference>
<keyword evidence="7" id="KW-1185">Reference proteome</keyword>
<reference evidence="8" key="1">
    <citation type="submission" date="2022-11" db="UniProtKB">
        <authorList>
            <consortium name="WormBaseParasite"/>
        </authorList>
    </citation>
    <scope>IDENTIFICATION</scope>
</reference>
<evidence type="ECO:0000256" key="1">
    <source>
        <dbReference type="ARBA" id="ARBA00004413"/>
    </source>
</evidence>
<evidence type="ECO:0000256" key="2">
    <source>
        <dbReference type="ARBA" id="ARBA00004496"/>
    </source>
</evidence>